<dbReference type="OrthoDB" id="648910at2"/>
<dbReference type="PANTHER" id="PTHR11695:SF648">
    <property type="entry name" value="ZINC-BINDING OXIDOREDUCTASE"/>
    <property type="match status" value="1"/>
</dbReference>
<dbReference type="CDD" id="cd08267">
    <property type="entry name" value="MDR1"/>
    <property type="match status" value="1"/>
</dbReference>
<dbReference type="Gene3D" id="3.40.50.720">
    <property type="entry name" value="NAD(P)-binding Rossmann-like Domain"/>
    <property type="match status" value="1"/>
</dbReference>
<dbReference type="eggNOG" id="COG0604">
    <property type="taxonomic scope" value="Bacteria"/>
</dbReference>
<proteinExistence type="predicted"/>
<dbReference type="Gene3D" id="3.90.180.10">
    <property type="entry name" value="Medium-chain alcohol dehydrogenases, catalytic domain"/>
    <property type="match status" value="1"/>
</dbReference>
<evidence type="ECO:0000313" key="3">
    <source>
        <dbReference type="Proteomes" id="UP000004095"/>
    </source>
</evidence>
<gene>
    <name evidence="2" type="ORF">M23134_04169</name>
</gene>
<dbReference type="InterPro" id="IPR050700">
    <property type="entry name" value="YIM1/Zinc_Alcohol_DH_Fams"/>
</dbReference>
<dbReference type="InterPro" id="IPR011032">
    <property type="entry name" value="GroES-like_sf"/>
</dbReference>
<dbReference type="Pfam" id="PF08240">
    <property type="entry name" value="ADH_N"/>
    <property type="match status" value="1"/>
</dbReference>
<name>A1ZE28_MICM2</name>
<organism evidence="2 3">
    <name type="scientific">Microscilla marina ATCC 23134</name>
    <dbReference type="NCBI Taxonomy" id="313606"/>
    <lineage>
        <taxon>Bacteria</taxon>
        <taxon>Pseudomonadati</taxon>
        <taxon>Bacteroidota</taxon>
        <taxon>Cytophagia</taxon>
        <taxon>Cytophagales</taxon>
        <taxon>Microscillaceae</taxon>
        <taxon>Microscilla</taxon>
    </lineage>
</organism>
<dbReference type="RefSeq" id="WP_002693911.1">
    <property type="nucleotide sequence ID" value="NZ_AAWS01000003.1"/>
</dbReference>
<feature type="domain" description="Enoyl reductase (ER)" evidence="1">
    <location>
        <begin position="3"/>
        <end position="308"/>
    </location>
</feature>
<reference evidence="2 3" key="1">
    <citation type="submission" date="2007-01" db="EMBL/GenBank/DDBJ databases">
        <authorList>
            <person name="Haygood M."/>
            <person name="Podell S."/>
            <person name="Anderson C."/>
            <person name="Hopkinson B."/>
            <person name="Roe K."/>
            <person name="Barbeau K."/>
            <person name="Gaasterland T."/>
            <person name="Ferriera S."/>
            <person name="Johnson J."/>
            <person name="Kravitz S."/>
            <person name="Beeson K."/>
            <person name="Sutton G."/>
            <person name="Rogers Y.-H."/>
            <person name="Friedman R."/>
            <person name="Frazier M."/>
            <person name="Venter J.C."/>
        </authorList>
    </citation>
    <scope>NUCLEOTIDE SEQUENCE [LARGE SCALE GENOMIC DNA]</scope>
    <source>
        <strain evidence="2 3">ATCC 23134</strain>
    </source>
</reference>
<dbReference type="EMBL" id="AAWS01000003">
    <property type="protein sequence ID" value="EAY31336.1"/>
    <property type="molecule type" value="Genomic_DNA"/>
</dbReference>
<dbReference type="SUPFAM" id="SSF50129">
    <property type="entry name" value="GroES-like"/>
    <property type="match status" value="1"/>
</dbReference>
<dbReference type="Pfam" id="PF13602">
    <property type="entry name" value="ADH_zinc_N_2"/>
    <property type="match status" value="1"/>
</dbReference>
<dbReference type="Proteomes" id="UP000004095">
    <property type="component" value="Unassembled WGS sequence"/>
</dbReference>
<evidence type="ECO:0000313" key="2">
    <source>
        <dbReference type="EMBL" id="EAY31336.1"/>
    </source>
</evidence>
<dbReference type="InterPro" id="IPR020843">
    <property type="entry name" value="ER"/>
</dbReference>
<comment type="caution">
    <text evidence="2">The sequence shown here is derived from an EMBL/GenBank/DDBJ whole genome shotgun (WGS) entry which is preliminary data.</text>
</comment>
<keyword evidence="3" id="KW-1185">Reference proteome</keyword>
<dbReference type="AlphaFoldDB" id="A1ZE28"/>
<accession>A1ZE28</accession>
<dbReference type="SUPFAM" id="SSF51735">
    <property type="entry name" value="NAD(P)-binding Rossmann-fold domains"/>
    <property type="match status" value="1"/>
</dbReference>
<sequence length="312" mass="34107">MKGLTLENKHLQLREDLPLPVPNANELLVKVMYATVNPTDADTVAGNHALLAKLLGAKRHLVNTGLEFSGIVQKSGKRFKQGDRIFGYVDLLKGIKTHQEYICIDEDFVALMPAQLSFEESAAMPLGALTSLIALQDLGQVSKGSKVLINGASGGLGVYAIQIARLLGANVTAVAGTNTKAFLSNLGANQVINYQQPLKSLQNKFDLILDLSTLVKYPQIKHLLNKSGKFIPANPFNNLPYFIGNAFRNKKVKYLMVENGDSEKLTLISSWAAQGKLRPVVDSVFSLANYAQAFRRIGEKGRRGRVVIQMSE</sequence>
<dbReference type="GO" id="GO:0016491">
    <property type="term" value="F:oxidoreductase activity"/>
    <property type="evidence" value="ECO:0007669"/>
    <property type="project" value="InterPro"/>
</dbReference>
<protein>
    <submittedName>
        <fullName evidence="2">Oxidoreductase, zinc-binding, putative</fullName>
    </submittedName>
</protein>
<dbReference type="InterPro" id="IPR013154">
    <property type="entry name" value="ADH-like_N"/>
</dbReference>
<dbReference type="SMART" id="SM00829">
    <property type="entry name" value="PKS_ER"/>
    <property type="match status" value="1"/>
</dbReference>
<evidence type="ECO:0000259" key="1">
    <source>
        <dbReference type="SMART" id="SM00829"/>
    </source>
</evidence>
<dbReference type="InterPro" id="IPR036291">
    <property type="entry name" value="NAD(P)-bd_dom_sf"/>
</dbReference>
<dbReference type="PANTHER" id="PTHR11695">
    <property type="entry name" value="ALCOHOL DEHYDROGENASE RELATED"/>
    <property type="match status" value="1"/>
</dbReference>